<evidence type="ECO:0000256" key="3">
    <source>
        <dbReference type="ARBA" id="ARBA00022722"/>
    </source>
</evidence>
<keyword evidence="1" id="KW-0963">Cytoplasm</keyword>
<dbReference type="EMBL" id="BLXT01006566">
    <property type="protein sequence ID" value="GFO32143.1"/>
    <property type="molecule type" value="Genomic_DNA"/>
</dbReference>
<keyword evidence="5" id="KW-0255">Endonuclease</keyword>
<keyword evidence="2" id="KW-0819">tRNA processing</keyword>
<sequence length="129" mass="15084">MGKDNTRFLHKEIFQRVNFLHQAANLVLKTDPSNIELCQHYISTMRLVAEKHVIRISPSIKRTFCKSCNVVLVPGQTARIRGRSKSEPHTVVTCKICGAIKRFMWRKVYELWSEKQEAWIDANKREKKS</sequence>
<keyword evidence="6" id="KW-0378">Hydrolase</keyword>
<keyword evidence="10" id="KW-1185">Reference proteome</keyword>
<proteinExistence type="inferred from homology"/>
<dbReference type="GO" id="GO:0016787">
    <property type="term" value="F:hydrolase activity"/>
    <property type="evidence" value="ECO:0007669"/>
    <property type="project" value="UniProtKB-KW"/>
</dbReference>
<dbReference type="GO" id="GO:0004519">
    <property type="term" value="F:endonuclease activity"/>
    <property type="evidence" value="ECO:0007669"/>
    <property type="project" value="UniProtKB-KW"/>
</dbReference>
<dbReference type="HAMAP" id="MF_00757">
    <property type="entry name" value="RNase_P_4"/>
    <property type="match status" value="1"/>
</dbReference>
<comment type="similarity">
    <text evidence="8">Belongs to the eukaryotic/archaeal RNase P protein component 4 family.</text>
</comment>
<evidence type="ECO:0000256" key="4">
    <source>
        <dbReference type="ARBA" id="ARBA00022723"/>
    </source>
</evidence>
<dbReference type="PANTHER" id="PTHR14742">
    <property type="entry name" value="RIBONUCLEASE P SUBUNIT P21"/>
    <property type="match status" value="1"/>
</dbReference>
<dbReference type="PANTHER" id="PTHR14742:SF0">
    <property type="entry name" value="RIBONUCLEASE P PROTEIN SUBUNIT P21"/>
    <property type="match status" value="1"/>
</dbReference>
<evidence type="ECO:0000256" key="2">
    <source>
        <dbReference type="ARBA" id="ARBA00022694"/>
    </source>
</evidence>
<evidence type="ECO:0000313" key="9">
    <source>
        <dbReference type="EMBL" id="GFO32143.1"/>
    </source>
</evidence>
<evidence type="ECO:0000256" key="8">
    <source>
        <dbReference type="ARBA" id="ARBA00038402"/>
    </source>
</evidence>
<evidence type="ECO:0000313" key="10">
    <source>
        <dbReference type="Proteomes" id="UP000735302"/>
    </source>
</evidence>
<dbReference type="InterPro" id="IPR007175">
    <property type="entry name" value="Rpr2/Snm1/Rpp21"/>
</dbReference>
<dbReference type="Gene3D" id="6.20.50.20">
    <property type="match status" value="1"/>
</dbReference>
<gene>
    <name evidence="9" type="ORF">PoB_005864800</name>
</gene>
<dbReference type="Proteomes" id="UP000735302">
    <property type="component" value="Unassembled WGS sequence"/>
</dbReference>
<reference evidence="9 10" key="1">
    <citation type="journal article" date="2021" name="Elife">
        <title>Chloroplast acquisition without the gene transfer in kleptoplastic sea slugs, Plakobranchus ocellatus.</title>
        <authorList>
            <person name="Maeda T."/>
            <person name="Takahashi S."/>
            <person name="Yoshida T."/>
            <person name="Shimamura S."/>
            <person name="Takaki Y."/>
            <person name="Nagai Y."/>
            <person name="Toyoda A."/>
            <person name="Suzuki Y."/>
            <person name="Arimoto A."/>
            <person name="Ishii H."/>
            <person name="Satoh N."/>
            <person name="Nishiyama T."/>
            <person name="Hasebe M."/>
            <person name="Maruyama T."/>
            <person name="Minagawa J."/>
            <person name="Obokata J."/>
            <person name="Shigenobu S."/>
        </authorList>
    </citation>
    <scope>NUCLEOTIDE SEQUENCE [LARGE SCALE GENOMIC DNA]</scope>
</reference>
<accession>A0AAV4CLR5</accession>
<evidence type="ECO:0000256" key="5">
    <source>
        <dbReference type="ARBA" id="ARBA00022759"/>
    </source>
</evidence>
<dbReference type="InterPro" id="IPR016432">
    <property type="entry name" value="RNP4"/>
</dbReference>
<name>A0AAV4CLR5_9GAST</name>
<evidence type="ECO:0000256" key="6">
    <source>
        <dbReference type="ARBA" id="ARBA00022801"/>
    </source>
</evidence>
<dbReference type="GO" id="GO:0046872">
    <property type="term" value="F:metal ion binding"/>
    <property type="evidence" value="ECO:0007669"/>
    <property type="project" value="UniProtKB-KW"/>
</dbReference>
<comment type="caution">
    <text evidence="9">The sequence shown here is derived from an EMBL/GenBank/DDBJ whole genome shotgun (WGS) entry which is preliminary data.</text>
</comment>
<dbReference type="Pfam" id="PF04032">
    <property type="entry name" value="Rpr2"/>
    <property type="match status" value="1"/>
</dbReference>
<protein>
    <submittedName>
        <fullName evidence="9">Ribonuclease p protein component 4</fullName>
    </submittedName>
</protein>
<organism evidence="9 10">
    <name type="scientific">Plakobranchus ocellatus</name>
    <dbReference type="NCBI Taxonomy" id="259542"/>
    <lineage>
        <taxon>Eukaryota</taxon>
        <taxon>Metazoa</taxon>
        <taxon>Spiralia</taxon>
        <taxon>Lophotrochozoa</taxon>
        <taxon>Mollusca</taxon>
        <taxon>Gastropoda</taxon>
        <taxon>Heterobranchia</taxon>
        <taxon>Euthyneura</taxon>
        <taxon>Panpulmonata</taxon>
        <taxon>Sacoglossa</taxon>
        <taxon>Placobranchoidea</taxon>
        <taxon>Plakobranchidae</taxon>
        <taxon>Plakobranchus</taxon>
    </lineage>
</organism>
<keyword evidence="3" id="KW-0540">Nuclease</keyword>
<keyword evidence="4" id="KW-0479">Metal-binding</keyword>
<evidence type="ECO:0000256" key="7">
    <source>
        <dbReference type="ARBA" id="ARBA00022833"/>
    </source>
</evidence>
<evidence type="ECO:0000256" key="1">
    <source>
        <dbReference type="ARBA" id="ARBA00022490"/>
    </source>
</evidence>
<dbReference type="AlphaFoldDB" id="A0AAV4CLR5"/>
<dbReference type="GO" id="GO:0001682">
    <property type="term" value="P:tRNA 5'-leader removal"/>
    <property type="evidence" value="ECO:0007669"/>
    <property type="project" value="InterPro"/>
</dbReference>
<dbReference type="GO" id="GO:0005655">
    <property type="term" value="C:nucleolar ribonuclease P complex"/>
    <property type="evidence" value="ECO:0007669"/>
    <property type="project" value="TreeGrafter"/>
</dbReference>
<keyword evidence="7" id="KW-0862">Zinc</keyword>